<feature type="domain" description="Type I restriction modification DNA specificity" evidence="5">
    <location>
        <begin position="8"/>
        <end position="157"/>
    </location>
</feature>
<dbReference type="EMBL" id="PFBU01000009">
    <property type="protein sequence ID" value="PIR78634.1"/>
    <property type="molecule type" value="Genomic_DNA"/>
</dbReference>
<dbReference type="InterPro" id="IPR044946">
    <property type="entry name" value="Restrct_endonuc_typeI_TRD_sf"/>
</dbReference>
<dbReference type="Gene3D" id="1.10.287.1120">
    <property type="entry name" value="Bipartite methylase S protein"/>
    <property type="match status" value="2"/>
</dbReference>
<gene>
    <name evidence="6" type="ORF">COU28_00580</name>
</gene>
<dbReference type="PANTHER" id="PTHR30408:SF12">
    <property type="entry name" value="TYPE I RESTRICTION ENZYME MJAVIII SPECIFICITY SUBUNIT"/>
    <property type="match status" value="1"/>
</dbReference>
<proteinExistence type="inferred from homology"/>
<feature type="coiled-coil region" evidence="4">
    <location>
        <begin position="318"/>
        <end position="345"/>
    </location>
</feature>
<dbReference type="InterPro" id="IPR000055">
    <property type="entry name" value="Restrct_endonuc_typeI_TRD"/>
</dbReference>
<evidence type="ECO:0000313" key="6">
    <source>
        <dbReference type="EMBL" id="PIR78634.1"/>
    </source>
</evidence>
<dbReference type="Proteomes" id="UP000230852">
    <property type="component" value="Unassembled WGS sequence"/>
</dbReference>
<dbReference type="SUPFAM" id="SSF116734">
    <property type="entry name" value="DNA methylase specificity domain"/>
    <property type="match status" value="2"/>
</dbReference>
<dbReference type="GO" id="GO:0009307">
    <property type="term" value="P:DNA restriction-modification system"/>
    <property type="evidence" value="ECO:0007669"/>
    <property type="project" value="UniProtKB-KW"/>
</dbReference>
<organism evidence="6 7">
    <name type="scientific">Candidatus Magasanikbacteria bacterium CG10_big_fil_rev_8_21_14_0_10_36_16</name>
    <dbReference type="NCBI Taxonomy" id="1974645"/>
    <lineage>
        <taxon>Bacteria</taxon>
        <taxon>Candidatus Magasanikiibacteriota</taxon>
    </lineage>
</organism>
<keyword evidence="2" id="KW-0680">Restriction system</keyword>
<reference evidence="7" key="1">
    <citation type="submission" date="2017-09" db="EMBL/GenBank/DDBJ databases">
        <title>Depth-based differentiation of microbial function through sediment-hosted aquifers and enrichment of novel symbionts in the deep terrestrial subsurface.</title>
        <authorList>
            <person name="Probst A.J."/>
            <person name="Ladd B."/>
            <person name="Jarett J.K."/>
            <person name="Geller-Mcgrath D.E."/>
            <person name="Sieber C.M.K."/>
            <person name="Emerson J.B."/>
            <person name="Anantharaman K."/>
            <person name="Thomas B.C."/>
            <person name="Malmstrom R."/>
            <person name="Stieglmeier M."/>
            <person name="Klingl A."/>
            <person name="Woyke T."/>
            <person name="Ryan C.M."/>
            <person name="Banfield J.F."/>
        </authorList>
    </citation>
    <scope>NUCLEOTIDE SEQUENCE [LARGE SCALE GENOMIC DNA]</scope>
</reference>
<keyword evidence="3" id="KW-0238">DNA-binding</keyword>
<evidence type="ECO:0000259" key="5">
    <source>
        <dbReference type="Pfam" id="PF01420"/>
    </source>
</evidence>
<dbReference type="AlphaFoldDB" id="A0A2H0TZJ3"/>
<protein>
    <recommendedName>
        <fullName evidence="5">Type I restriction modification DNA specificity domain-containing protein</fullName>
    </recommendedName>
</protein>
<feature type="domain" description="Type I restriction modification DNA specificity" evidence="5">
    <location>
        <begin position="203"/>
        <end position="334"/>
    </location>
</feature>
<accession>A0A2H0TZJ3</accession>
<evidence type="ECO:0000256" key="4">
    <source>
        <dbReference type="SAM" id="Coils"/>
    </source>
</evidence>
<dbReference type="CDD" id="cd17288">
    <property type="entry name" value="RMtype1_S_LlaAI06ORF1089P_TRD1-CR1_like"/>
    <property type="match status" value="1"/>
</dbReference>
<dbReference type="InterPro" id="IPR052021">
    <property type="entry name" value="Type-I_RS_S_subunit"/>
</dbReference>
<evidence type="ECO:0000256" key="1">
    <source>
        <dbReference type="ARBA" id="ARBA00010923"/>
    </source>
</evidence>
<dbReference type="PANTHER" id="PTHR30408">
    <property type="entry name" value="TYPE-1 RESTRICTION ENZYME ECOKI SPECIFICITY PROTEIN"/>
    <property type="match status" value="1"/>
</dbReference>
<keyword evidence="4" id="KW-0175">Coiled coil</keyword>
<dbReference type="Gene3D" id="3.90.220.20">
    <property type="entry name" value="DNA methylase specificity domains"/>
    <property type="match status" value="2"/>
</dbReference>
<comment type="caution">
    <text evidence="6">The sequence shown here is derived from an EMBL/GenBank/DDBJ whole genome shotgun (WGS) entry which is preliminary data.</text>
</comment>
<dbReference type="GO" id="GO:0003677">
    <property type="term" value="F:DNA binding"/>
    <property type="evidence" value="ECO:0007669"/>
    <property type="project" value="UniProtKB-KW"/>
</dbReference>
<feature type="coiled-coil region" evidence="4">
    <location>
        <begin position="142"/>
        <end position="169"/>
    </location>
</feature>
<evidence type="ECO:0000256" key="2">
    <source>
        <dbReference type="ARBA" id="ARBA00022747"/>
    </source>
</evidence>
<name>A0A2H0TZJ3_9BACT</name>
<evidence type="ECO:0000313" key="7">
    <source>
        <dbReference type="Proteomes" id="UP000230852"/>
    </source>
</evidence>
<comment type="similarity">
    <text evidence="1">Belongs to the type-I restriction system S methylase family.</text>
</comment>
<evidence type="ECO:0000256" key="3">
    <source>
        <dbReference type="ARBA" id="ARBA00023125"/>
    </source>
</evidence>
<dbReference type="Pfam" id="PF01420">
    <property type="entry name" value="Methylase_S"/>
    <property type="match status" value="2"/>
</dbReference>
<sequence>MNKKTKIPQNWQQIKLGDILKVGSGKDYKHLKKGNIPVFGTGGYMLSVDKAIYSGETVFIGRKGTINKPFYYKGDFWTVDTLFYTHNYKNTTAKYINFVFQKINWLVYNEASGVPSLSKTTIEKINFLLPPLPEQSRIISVLETWDQAIDELTKKIKLKKQLKKDLMQKLLTGEIRLPGFSDKWQSIDFLRCINVLTKISGEKKSDYLNEGKYPIIDQSQNLIAGYSNNNKLVNKIYPVIIFGDHTRIVKFVNFQFILGNDGTKVFTANDNIDLRFVYFILLTLNIPNTGYNRHFKYIKDLIFKIPSFIEQTSISDILTKADEEIDLLQNKLSEWKKQKKYLLNNLITGEIRTPKNMKINS</sequence>